<proteinExistence type="predicted"/>
<sequence length="77" mass="8254">MQQTEVTWRTGMYARHILHAVPDTDAPRSVGGGALWRSGCGMAAAGPAHDPETWPGVVSPVTVLAHRVCLECQMKIS</sequence>
<reference evidence="1 2" key="1">
    <citation type="submission" date="2020-08" db="EMBL/GenBank/DDBJ databases">
        <title>Genomic Encyclopedia of Archaeal and Bacterial Type Strains, Phase II (KMG-II): from individual species to whole genera.</title>
        <authorList>
            <person name="Goeker M."/>
        </authorList>
    </citation>
    <scope>NUCLEOTIDE SEQUENCE [LARGE SCALE GENOMIC DNA]</scope>
    <source>
        <strain evidence="1 2">DSM 43850</strain>
    </source>
</reference>
<organism evidence="1 2">
    <name type="scientific">Kutzneria viridogrisea</name>
    <dbReference type="NCBI Taxonomy" id="47990"/>
    <lineage>
        <taxon>Bacteria</taxon>
        <taxon>Bacillati</taxon>
        <taxon>Actinomycetota</taxon>
        <taxon>Actinomycetes</taxon>
        <taxon>Pseudonocardiales</taxon>
        <taxon>Pseudonocardiaceae</taxon>
        <taxon>Kutzneria</taxon>
    </lineage>
</organism>
<dbReference type="Proteomes" id="UP000517916">
    <property type="component" value="Unassembled WGS sequence"/>
</dbReference>
<dbReference type="EMBL" id="JACJID010000002">
    <property type="protein sequence ID" value="MBA8925957.1"/>
    <property type="molecule type" value="Genomic_DNA"/>
</dbReference>
<accession>A0ABR6BH41</accession>
<protein>
    <submittedName>
        <fullName evidence="1">Uncharacterized protein</fullName>
    </submittedName>
</protein>
<keyword evidence="2" id="KW-1185">Reference proteome</keyword>
<comment type="caution">
    <text evidence="1">The sequence shown here is derived from an EMBL/GenBank/DDBJ whole genome shotgun (WGS) entry which is preliminary data.</text>
</comment>
<evidence type="ECO:0000313" key="2">
    <source>
        <dbReference type="Proteomes" id="UP000517916"/>
    </source>
</evidence>
<evidence type="ECO:0000313" key="1">
    <source>
        <dbReference type="EMBL" id="MBA8925957.1"/>
    </source>
</evidence>
<gene>
    <name evidence="1" type="ORF">BC739_003156</name>
</gene>
<name>A0ABR6BH41_9PSEU</name>